<dbReference type="InterPro" id="IPR012258">
    <property type="entry name" value="Acyl-CoA_oxidase"/>
</dbReference>
<dbReference type="EMBL" id="JAVFWL010000001">
    <property type="protein sequence ID" value="KAK6730974.1"/>
    <property type="molecule type" value="Genomic_DNA"/>
</dbReference>
<evidence type="ECO:0000313" key="2">
    <source>
        <dbReference type="Proteomes" id="UP001303046"/>
    </source>
</evidence>
<dbReference type="InterPro" id="IPR002655">
    <property type="entry name" value="Acyl-CoA_oxidase_C"/>
</dbReference>
<organism evidence="1 2">
    <name type="scientific">Necator americanus</name>
    <name type="common">Human hookworm</name>
    <dbReference type="NCBI Taxonomy" id="51031"/>
    <lineage>
        <taxon>Eukaryota</taxon>
        <taxon>Metazoa</taxon>
        <taxon>Ecdysozoa</taxon>
        <taxon>Nematoda</taxon>
        <taxon>Chromadorea</taxon>
        <taxon>Rhabditida</taxon>
        <taxon>Rhabditina</taxon>
        <taxon>Rhabditomorpha</taxon>
        <taxon>Strongyloidea</taxon>
        <taxon>Ancylostomatidae</taxon>
        <taxon>Bunostominae</taxon>
        <taxon>Necator</taxon>
    </lineage>
</organism>
<dbReference type="Pfam" id="PF01756">
    <property type="entry name" value="ACOX"/>
    <property type="match status" value="1"/>
</dbReference>
<comment type="caution">
    <text evidence="1">The sequence shown here is derived from an EMBL/GenBank/DDBJ whole genome shotgun (WGS) entry which is preliminary data.</text>
</comment>
<dbReference type="CTD" id="25357862"/>
<dbReference type="KEGG" id="nai:NECAME_17837"/>
<dbReference type="GO" id="GO:0033540">
    <property type="term" value="P:fatty acid beta-oxidation using acyl-CoA oxidase"/>
    <property type="evidence" value="ECO:0007669"/>
    <property type="project" value="TreeGrafter"/>
</dbReference>
<dbReference type="Gene3D" id="1.20.140.10">
    <property type="entry name" value="Butyryl-CoA Dehydrogenase, subunit A, domain 3"/>
    <property type="match status" value="1"/>
</dbReference>
<reference evidence="1 2" key="1">
    <citation type="submission" date="2023-08" db="EMBL/GenBank/DDBJ databases">
        <title>A Necator americanus chromosomal reference genome.</title>
        <authorList>
            <person name="Ilik V."/>
            <person name="Petrzelkova K.J."/>
            <person name="Pardy F."/>
            <person name="Fuh T."/>
            <person name="Niatou-Singa F.S."/>
            <person name="Gouil Q."/>
            <person name="Baker L."/>
            <person name="Ritchie M.E."/>
            <person name="Jex A.R."/>
            <person name="Gazzola D."/>
            <person name="Li H."/>
            <person name="Toshio Fujiwara R."/>
            <person name="Zhan B."/>
            <person name="Aroian R.V."/>
            <person name="Pafco B."/>
            <person name="Schwarz E.M."/>
        </authorList>
    </citation>
    <scope>NUCLEOTIDE SEQUENCE [LARGE SCALE GENOMIC DNA]</scope>
    <source>
        <strain evidence="1 2">Aroian</strain>
        <tissue evidence="1">Whole animal</tissue>
    </source>
</reference>
<dbReference type="Proteomes" id="UP001303046">
    <property type="component" value="Unassembled WGS sequence"/>
</dbReference>
<name>A0ABR1BXA3_NECAM</name>
<dbReference type="GO" id="GO:0071949">
    <property type="term" value="F:FAD binding"/>
    <property type="evidence" value="ECO:0007669"/>
    <property type="project" value="InterPro"/>
</dbReference>
<dbReference type="GO" id="GO:0005777">
    <property type="term" value="C:peroxisome"/>
    <property type="evidence" value="ECO:0007669"/>
    <property type="project" value="UniProtKB-SubCell"/>
</dbReference>
<sequence length="175" mass="20737">MKAYERLLSLRAKGLSDEEAWNENTVELNRAARVHTKLYIARMFYENAHAVVDANCRAVLQDLLHLHLNYELIDMAYYVLEDGYLSSQQLDYMKEDMYRLLKKLRPNAVSLVDSWDYSDRELRSVLGRKDGHVYENLYKWAQQSELNRTQVLPSFEKYLQPMMKEARKQHGNSKL</sequence>
<proteinExistence type="predicted"/>
<dbReference type="GO" id="GO:0005504">
    <property type="term" value="F:fatty acid binding"/>
    <property type="evidence" value="ECO:0007669"/>
    <property type="project" value="TreeGrafter"/>
</dbReference>
<dbReference type="GO" id="GO:0003997">
    <property type="term" value="F:acyl-CoA oxidase activity"/>
    <property type="evidence" value="ECO:0007669"/>
    <property type="project" value="InterPro"/>
</dbReference>
<accession>A0ABR1BXA3</accession>
<dbReference type="GO" id="GO:1904070">
    <property type="term" value="P:ascaroside biosynthetic process"/>
    <property type="evidence" value="ECO:0007669"/>
    <property type="project" value="TreeGrafter"/>
</dbReference>
<protein>
    <submittedName>
        <fullName evidence="1">Uncharacterized protein</fullName>
    </submittedName>
</protein>
<dbReference type="GO" id="GO:0055088">
    <property type="term" value="P:lipid homeostasis"/>
    <property type="evidence" value="ECO:0007669"/>
    <property type="project" value="TreeGrafter"/>
</dbReference>
<evidence type="ECO:0000313" key="1">
    <source>
        <dbReference type="EMBL" id="KAK6730974.1"/>
    </source>
</evidence>
<keyword evidence="2" id="KW-1185">Reference proteome</keyword>
<dbReference type="PANTHER" id="PTHR10909">
    <property type="entry name" value="ELECTRON TRANSPORT OXIDOREDUCTASE"/>
    <property type="match status" value="1"/>
</dbReference>
<gene>
    <name evidence="1" type="primary">Necator_chrI.g3572</name>
    <name evidence="1" type="ORF">RB195_007443</name>
</gene>
<dbReference type="SUPFAM" id="SSF47203">
    <property type="entry name" value="Acyl-CoA dehydrogenase C-terminal domain-like"/>
    <property type="match status" value="1"/>
</dbReference>
<dbReference type="InterPro" id="IPR036250">
    <property type="entry name" value="AcylCo_DH-like_C"/>
</dbReference>
<dbReference type="PANTHER" id="PTHR10909:SF250">
    <property type="entry name" value="PEROXISOMAL ACYL-COENZYME A OXIDASE 1"/>
    <property type="match status" value="1"/>
</dbReference>